<sequence>MPAQRPAWFRVPSPGYDKTKFNDLKQSLSELKLHTVCEEAQCPNIGECWNGGTGTIMLLGDTCTRGCKFCAVNTSATPPKPDPFEPFHTAQAVSRWGINYVVLTSVDRDDLPDGGAGHFALTVELIKEAAPGMLVECLVSDFRGDAAAVARLATSGLDVYAHNVETVERLQAHVRDRRAGYAQSLGVLRAAKAARPSLYTKTSLMLGLGETEAEVLQTMRDIREAGVDVLTLGQYLRPTDHHLAVVEYVPPHKFDWYREQGEAMGFKYVASGPLVRSSYKAGEFYLEHMVRSGRAAQEQEGGSTAAASA</sequence>
<feature type="binding site" evidence="8">
    <location>
        <position position="42"/>
    </location>
    <ligand>
        <name>[4Fe-4S] cluster</name>
        <dbReference type="ChEBI" id="CHEBI:49883"/>
        <label>1</label>
    </ligand>
</feature>
<feature type="binding site" evidence="8">
    <location>
        <position position="63"/>
    </location>
    <ligand>
        <name>[4Fe-4S] cluster</name>
        <dbReference type="ChEBI" id="CHEBI:49883"/>
        <label>2</label>
        <note>4Fe-4S-S-AdoMet</note>
    </ligand>
</feature>
<feature type="binding site" evidence="8">
    <location>
        <position position="70"/>
    </location>
    <ligand>
        <name>[4Fe-4S] cluster</name>
        <dbReference type="ChEBI" id="CHEBI:49883"/>
        <label>2</label>
        <note>4Fe-4S-S-AdoMet</note>
    </ligand>
</feature>
<dbReference type="AlphaFoldDB" id="A0A835ZC82"/>
<comment type="similarity">
    <text evidence="8">Belongs to the radical SAM superfamily. Lipoyl synthase family.</text>
</comment>
<evidence type="ECO:0000256" key="5">
    <source>
        <dbReference type="ARBA" id="ARBA00023004"/>
    </source>
</evidence>
<keyword evidence="3 8" id="KW-0949">S-adenosyl-L-methionine</keyword>
<comment type="catalytic activity">
    <reaction evidence="7 8">
        <text>[[Fe-S] cluster scaffold protein carrying a second [4Fe-4S](2+) cluster] + N(6)-octanoyl-L-lysyl-[protein] + 2 oxidized [2Fe-2S]-[ferredoxin] + 2 S-adenosyl-L-methionine + 4 H(+) = [[Fe-S] cluster scaffold protein] + N(6)-[(R)-dihydrolipoyl]-L-lysyl-[protein] + 4 Fe(3+) + 2 hydrogen sulfide + 2 5'-deoxyadenosine + 2 L-methionine + 2 reduced [2Fe-2S]-[ferredoxin]</text>
        <dbReference type="Rhea" id="RHEA:16585"/>
        <dbReference type="Rhea" id="RHEA-COMP:9928"/>
        <dbReference type="Rhea" id="RHEA-COMP:10000"/>
        <dbReference type="Rhea" id="RHEA-COMP:10001"/>
        <dbReference type="Rhea" id="RHEA-COMP:10475"/>
        <dbReference type="Rhea" id="RHEA-COMP:14568"/>
        <dbReference type="Rhea" id="RHEA-COMP:14569"/>
        <dbReference type="ChEBI" id="CHEBI:15378"/>
        <dbReference type="ChEBI" id="CHEBI:17319"/>
        <dbReference type="ChEBI" id="CHEBI:29034"/>
        <dbReference type="ChEBI" id="CHEBI:29919"/>
        <dbReference type="ChEBI" id="CHEBI:33722"/>
        <dbReference type="ChEBI" id="CHEBI:33737"/>
        <dbReference type="ChEBI" id="CHEBI:33738"/>
        <dbReference type="ChEBI" id="CHEBI:57844"/>
        <dbReference type="ChEBI" id="CHEBI:59789"/>
        <dbReference type="ChEBI" id="CHEBI:78809"/>
        <dbReference type="ChEBI" id="CHEBI:83100"/>
        <dbReference type="EC" id="2.8.1.8"/>
    </reaction>
</comment>
<dbReference type="InterPro" id="IPR007197">
    <property type="entry name" value="rSAM"/>
</dbReference>
<dbReference type="SMART" id="SM00729">
    <property type="entry name" value="Elp3"/>
    <property type="match status" value="1"/>
</dbReference>
<dbReference type="PIRSF" id="PIRSF005963">
    <property type="entry name" value="Lipoyl_synth"/>
    <property type="match status" value="1"/>
</dbReference>
<dbReference type="GO" id="GO:0051539">
    <property type="term" value="F:4 iron, 4 sulfur cluster binding"/>
    <property type="evidence" value="ECO:0007669"/>
    <property type="project" value="UniProtKB-UniRule"/>
</dbReference>
<comment type="pathway">
    <text evidence="8">Protein modification; protein lipoylation via endogenous pathway; protein N(6)-(lipoyl)lysine from octanoyl-[acyl-carrier-protein]: step 2/2.</text>
</comment>
<keyword evidence="8" id="KW-0496">Mitochondrion</keyword>
<evidence type="ECO:0000256" key="8">
    <source>
        <dbReference type="HAMAP-Rule" id="MF_03123"/>
    </source>
</evidence>
<keyword evidence="1 8" id="KW-0004">4Fe-4S</keyword>
<feature type="binding site" evidence="8">
    <location>
        <position position="278"/>
    </location>
    <ligand>
        <name>[4Fe-4S] cluster</name>
        <dbReference type="ChEBI" id="CHEBI:49883"/>
        <label>1</label>
    </ligand>
</feature>
<comment type="caution">
    <text evidence="10">The sequence shown here is derived from an EMBL/GenBank/DDBJ whole genome shotgun (WGS) entry which is preliminary data.</text>
</comment>
<dbReference type="EC" id="2.8.1.8" evidence="8"/>
<dbReference type="UniPathway" id="UPA00538">
    <property type="reaction ID" value="UER00593"/>
</dbReference>
<evidence type="ECO:0000313" key="11">
    <source>
        <dbReference type="Proteomes" id="UP000664859"/>
    </source>
</evidence>
<dbReference type="GO" id="GO:0016992">
    <property type="term" value="F:lipoate synthase activity"/>
    <property type="evidence" value="ECO:0007669"/>
    <property type="project" value="UniProtKB-UniRule"/>
</dbReference>
<evidence type="ECO:0000256" key="4">
    <source>
        <dbReference type="ARBA" id="ARBA00022723"/>
    </source>
</evidence>
<keyword evidence="4 8" id="KW-0479">Metal-binding</keyword>
<dbReference type="NCBIfam" id="TIGR00510">
    <property type="entry name" value="lipA"/>
    <property type="match status" value="1"/>
</dbReference>
<dbReference type="NCBIfam" id="NF009544">
    <property type="entry name" value="PRK12928.1"/>
    <property type="match status" value="1"/>
</dbReference>
<dbReference type="SFLD" id="SFLDF00271">
    <property type="entry name" value="lipoyl_synthase"/>
    <property type="match status" value="1"/>
</dbReference>
<comment type="cofactor">
    <cofactor evidence="8">
        <name>[4Fe-4S] cluster</name>
        <dbReference type="ChEBI" id="CHEBI:49883"/>
    </cofactor>
    <text evidence="8">Binds 2 [4Fe-4S] clusters per subunit. One cluster is coordinated with 3 cysteines and an exchangeable S-adenosyl-L-methionine.</text>
</comment>
<dbReference type="Proteomes" id="UP000664859">
    <property type="component" value="Unassembled WGS sequence"/>
</dbReference>
<dbReference type="GO" id="GO:0005739">
    <property type="term" value="C:mitochondrion"/>
    <property type="evidence" value="ECO:0007669"/>
    <property type="project" value="UniProtKB-SubCell"/>
</dbReference>
<evidence type="ECO:0000256" key="1">
    <source>
        <dbReference type="ARBA" id="ARBA00022485"/>
    </source>
</evidence>
<evidence type="ECO:0000256" key="3">
    <source>
        <dbReference type="ARBA" id="ARBA00022691"/>
    </source>
</evidence>
<dbReference type="SFLD" id="SFLDG01058">
    <property type="entry name" value="lipoyl_synthase_like"/>
    <property type="match status" value="1"/>
</dbReference>
<gene>
    <name evidence="10" type="ORF">JKP88DRAFT_353693</name>
</gene>
<dbReference type="InterPro" id="IPR003698">
    <property type="entry name" value="Lipoyl_synth"/>
</dbReference>
<proteinExistence type="inferred from homology"/>
<dbReference type="Pfam" id="PF04055">
    <property type="entry name" value="Radical_SAM"/>
    <property type="match status" value="1"/>
</dbReference>
<dbReference type="PANTHER" id="PTHR10949">
    <property type="entry name" value="LIPOYL SYNTHASE"/>
    <property type="match status" value="1"/>
</dbReference>
<keyword evidence="11" id="KW-1185">Reference proteome</keyword>
<comment type="function">
    <text evidence="8">Catalyzes the radical-mediated insertion of two sulfur atoms into the C-6 and C-8 positions of the octanoyl moiety bound to the lipoyl domains of lipoate-dependent enzymes, thereby converting the octanoylated domains into lipoylated derivatives.</text>
</comment>
<organism evidence="10 11">
    <name type="scientific">Tribonema minus</name>
    <dbReference type="NCBI Taxonomy" id="303371"/>
    <lineage>
        <taxon>Eukaryota</taxon>
        <taxon>Sar</taxon>
        <taxon>Stramenopiles</taxon>
        <taxon>Ochrophyta</taxon>
        <taxon>PX clade</taxon>
        <taxon>Xanthophyceae</taxon>
        <taxon>Tribonematales</taxon>
        <taxon>Tribonemataceae</taxon>
        <taxon>Tribonema</taxon>
    </lineage>
</organism>
<evidence type="ECO:0000256" key="6">
    <source>
        <dbReference type="ARBA" id="ARBA00023014"/>
    </source>
</evidence>
<keyword evidence="5 8" id="KW-0408">Iron</keyword>
<dbReference type="SUPFAM" id="SSF102114">
    <property type="entry name" value="Radical SAM enzymes"/>
    <property type="match status" value="1"/>
</dbReference>
<dbReference type="PANTHER" id="PTHR10949:SF0">
    <property type="entry name" value="LIPOYL SYNTHASE, MITOCHONDRIAL"/>
    <property type="match status" value="1"/>
</dbReference>
<accession>A0A835ZC82</accession>
<keyword evidence="6 8" id="KW-0411">Iron-sulfur</keyword>
<protein>
    <recommendedName>
        <fullName evidence="8">Lipoyl synthase, mitochondrial</fullName>
        <ecNumber evidence="8">2.8.1.8</ecNumber>
    </recommendedName>
    <alternativeName>
        <fullName evidence="8">Lipoate synthase</fullName>
        <shortName evidence="8">LS</shortName>
        <shortName evidence="8">Lip-syn</shortName>
    </alternativeName>
    <alternativeName>
        <fullName evidence="8">Lipoic acid synthase</fullName>
    </alternativeName>
</protein>
<comment type="subcellular location">
    <subcellularLocation>
        <location evidence="8">Mitochondrion</location>
    </subcellularLocation>
</comment>
<evidence type="ECO:0000313" key="10">
    <source>
        <dbReference type="EMBL" id="KAG5187579.1"/>
    </source>
</evidence>
<evidence type="ECO:0000256" key="7">
    <source>
        <dbReference type="ARBA" id="ARBA00047326"/>
    </source>
</evidence>
<dbReference type="InterPro" id="IPR058240">
    <property type="entry name" value="rSAM_sf"/>
</dbReference>
<dbReference type="Gene3D" id="3.20.20.70">
    <property type="entry name" value="Aldolase class I"/>
    <property type="match status" value="1"/>
</dbReference>
<reference evidence="10" key="1">
    <citation type="submission" date="2021-02" db="EMBL/GenBank/DDBJ databases">
        <title>First Annotated Genome of the Yellow-green Alga Tribonema minus.</title>
        <authorList>
            <person name="Mahan K.M."/>
        </authorList>
    </citation>
    <scope>NUCLEOTIDE SEQUENCE</scope>
    <source>
        <strain evidence="10">UTEX B ZZ1240</strain>
    </source>
</reference>
<dbReference type="CDD" id="cd01335">
    <property type="entry name" value="Radical_SAM"/>
    <property type="match status" value="1"/>
</dbReference>
<dbReference type="InterPro" id="IPR013785">
    <property type="entry name" value="Aldolase_TIM"/>
</dbReference>
<dbReference type="SFLD" id="SFLDS00029">
    <property type="entry name" value="Radical_SAM"/>
    <property type="match status" value="1"/>
</dbReference>
<dbReference type="InterPro" id="IPR006638">
    <property type="entry name" value="Elp3/MiaA/NifB-like_rSAM"/>
</dbReference>
<evidence type="ECO:0000259" key="9">
    <source>
        <dbReference type="PROSITE" id="PS51918"/>
    </source>
</evidence>
<feature type="binding site" evidence="8">
    <location>
        <position position="48"/>
    </location>
    <ligand>
        <name>[4Fe-4S] cluster</name>
        <dbReference type="ChEBI" id="CHEBI:49883"/>
        <label>1</label>
    </ligand>
</feature>
<dbReference type="PROSITE" id="PS51918">
    <property type="entry name" value="RADICAL_SAM"/>
    <property type="match status" value="1"/>
</dbReference>
<dbReference type="HAMAP" id="MF_00206">
    <property type="entry name" value="Lipoyl_synth"/>
    <property type="match status" value="1"/>
</dbReference>
<evidence type="ECO:0000256" key="2">
    <source>
        <dbReference type="ARBA" id="ARBA00022679"/>
    </source>
</evidence>
<dbReference type="OrthoDB" id="3231at2759"/>
<feature type="binding site" evidence="8">
    <location>
        <position position="67"/>
    </location>
    <ligand>
        <name>[4Fe-4S] cluster</name>
        <dbReference type="ChEBI" id="CHEBI:49883"/>
        <label>2</label>
        <note>4Fe-4S-S-AdoMet</note>
    </ligand>
</feature>
<dbReference type="GO" id="GO:0009249">
    <property type="term" value="P:protein lipoylation"/>
    <property type="evidence" value="ECO:0007669"/>
    <property type="project" value="UniProtKB-UniRule"/>
</dbReference>
<dbReference type="GO" id="GO:0046872">
    <property type="term" value="F:metal ion binding"/>
    <property type="evidence" value="ECO:0007669"/>
    <property type="project" value="UniProtKB-KW"/>
</dbReference>
<dbReference type="EMBL" id="JAFCMP010000088">
    <property type="protein sequence ID" value="KAG5187579.1"/>
    <property type="molecule type" value="Genomic_DNA"/>
</dbReference>
<feature type="domain" description="Radical SAM core" evidence="9">
    <location>
        <begin position="49"/>
        <end position="267"/>
    </location>
</feature>
<feature type="binding site" evidence="8">
    <location>
        <position position="37"/>
    </location>
    <ligand>
        <name>[4Fe-4S] cluster</name>
        <dbReference type="ChEBI" id="CHEBI:49883"/>
        <label>1</label>
    </ligand>
</feature>
<keyword evidence="2 8" id="KW-0808">Transferase</keyword>
<name>A0A835ZC82_9STRA</name>
<dbReference type="NCBIfam" id="NF004019">
    <property type="entry name" value="PRK05481.1"/>
    <property type="match status" value="1"/>
</dbReference>